<dbReference type="Proteomes" id="UP000570166">
    <property type="component" value="Unassembled WGS sequence"/>
</dbReference>
<accession>A0A838L8P0</accession>
<keyword evidence="9" id="KW-0133">Cell shape</keyword>
<comment type="caution">
    <text evidence="18">The sequence shown here is derived from an EMBL/GenBank/DDBJ whole genome shotgun (WGS) entry which is preliminary data.</text>
</comment>
<evidence type="ECO:0000256" key="16">
    <source>
        <dbReference type="SAM" id="SignalP"/>
    </source>
</evidence>
<dbReference type="InterPro" id="IPR037167">
    <property type="entry name" value="Peptidase_S11_C_sf"/>
</dbReference>
<evidence type="ECO:0000256" key="4">
    <source>
        <dbReference type="ARBA" id="ARBA00012448"/>
    </source>
</evidence>
<keyword evidence="19" id="KW-1185">Reference proteome</keyword>
<dbReference type="InterPro" id="IPR012907">
    <property type="entry name" value="Peptidase_S11_C"/>
</dbReference>
<dbReference type="UniPathway" id="UPA00219"/>
<dbReference type="GO" id="GO:0008360">
    <property type="term" value="P:regulation of cell shape"/>
    <property type="evidence" value="ECO:0007669"/>
    <property type="project" value="UniProtKB-KW"/>
</dbReference>
<dbReference type="PANTHER" id="PTHR21581">
    <property type="entry name" value="D-ALANYL-D-ALANINE CARBOXYPEPTIDASE"/>
    <property type="match status" value="1"/>
</dbReference>
<organism evidence="18 19">
    <name type="scientific">Sphingomonas chungangi</name>
    <dbReference type="NCBI Taxonomy" id="2683589"/>
    <lineage>
        <taxon>Bacteria</taxon>
        <taxon>Pseudomonadati</taxon>
        <taxon>Pseudomonadota</taxon>
        <taxon>Alphaproteobacteria</taxon>
        <taxon>Sphingomonadales</taxon>
        <taxon>Sphingomonadaceae</taxon>
        <taxon>Sphingomonas</taxon>
    </lineage>
</organism>
<dbReference type="GO" id="GO:0006508">
    <property type="term" value="P:proteolysis"/>
    <property type="evidence" value="ECO:0007669"/>
    <property type="project" value="UniProtKB-KW"/>
</dbReference>
<keyword evidence="7 16" id="KW-0732">Signal</keyword>
<dbReference type="PRINTS" id="PR00725">
    <property type="entry name" value="DADACBPTASE1"/>
</dbReference>
<evidence type="ECO:0000313" key="18">
    <source>
        <dbReference type="EMBL" id="MBA2935671.1"/>
    </source>
</evidence>
<feature type="signal peptide" evidence="16">
    <location>
        <begin position="1"/>
        <end position="22"/>
    </location>
</feature>
<evidence type="ECO:0000256" key="1">
    <source>
        <dbReference type="ARBA" id="ARBA00003217"/>
    </source>
</evidence>
<evidence type="ECO:0000256" key="8">
    <source>
        <dbReference type="ARBA" id="ARBA00022801"/>
    </source>
</evidence>
<dbReference type="SUPFAM" id="SSF69189">
    <property type="entry name" value="Penicillin-binding protein associated domain"/>
    <property type="match status" value="1"/>
</dbReference>
<dbReference type="InterPro" id="IPR001967">
    <property type="entry name" value="Peptidase_S11_N"/>
</dbReference>
<evidence type="ECO:0000259" key="17">
    <source>
        <dbReference type="SMART" id="SM00936"/>
    </source>
</evidence>
<protein>
    <recommendedName>
        <fullName evidence="4">serine-type D-Ala-D-Ala carboxypeptidase</fullName>
        <ecNumber evidence="4">3.4.16.4</ecNumber>
    </recommendedName>
</protein>
<evidence type="ECO:0000256" key="12">
    <source>
        <dbReference type="ARBA" id="ARBA00034000"/>
    </source>
</evidence>
<feature type="active site" description="Acyl-ester intermediate" evidence="13">
    <location>
        <position position="58"/>
    </location>
</feature>
<dbReference type="RefSeq" id="WP_160362883.1">
    <property type="nucleotide sequence ID" value="NZ_JACEIB010000026.1"/>
</dbReference>
<dbReference type="InterPro" id="IPR018044">
    <property type="entry name" value="Peptidase_S11"/>
</dbReference>
<dbReference type="Gene3D" id="2.60.410.10">
    <property type="entry name" value="D-Ala-D-Ala carboxypeptidase, C-terminal domain"/>
    <property type="match status" value="1"/>
</dbReference>
<evidence type="ECO:0000256" key="2">
    <source>
        <dbReference type="ARBA" id="ARBA00004752"/>
    </source>
</evidence>
<evidence type="ECO:0000256" key="14">
    <source>
        <dbReference type="PIRSR" id="PIRSR618044-2"/>
    </source>
</evidence>
<dbReference type="SMART" id="SM00936">
    <property type="entry name" value="PBP5_C"/>
    <property type="match status" value="1"/>
</dbReference>
<dbReference type="Pfam" id="PF07943">
    <property type="entry name" value="PBP5_C"/>
    <property type="match status" value="1"/>
</dbReference>
<keyword evidence="5 18" id="KW-0121">Carboxypeptidase</keyword>
<feature type="binding site" evidence="14">
    <location>
        <position position="231"/>
    </location>
    <ligand>
        <name>substrate</name>
    </ligand>
</feature>
<comment type="similarity">
    <text evidence="3 15">Belongs to the peptidase S11 family.</text>
</comment>
<evidence type="ECO:0000313" key="19">
    <source>
        <dbReference type="Proteomes" id="UP000570166"/>
    </source>
</evidence>
<comment type="pathway">
    <text evidence="2">Cell wall biogenesis; peptidoglycan biosynthesis.</text>
</comment>
<evidence type="ECO:0000256" key="9">
    <source>
        <dbReference type="ARBA" id="ARBA00022960"/>
    </source>
</evidence>
<dbReference type="GO" id="GO:0071555">
    <property type="term" value="P:cell wall organization"/>
    <property type="evidence" value="ECO:0007669"/>
    <property type="project" value="UniProtKB-KW"/>
</dbReference>
<feature type="chain" id="PRO_5032358904" description="serine-type D-Ala-D-Ala carboxypeptidase" evidence="16">
    <location>
        <begin position="23"/>
        <end position="398"/>
    </location>
</feature>
<evidence type="ECO:0000256" key="7">
    <source>
        <dbReference type="ARBA" id="ARBA00022729"/>
    </source>
</evidence>
<keyword evidence="8" id="KW-0378">Hydrolase</keyword>
<evidence type="ECO:0000256" key="3">
    <source>
        <dbReference type="ARBA" id="ARBA00007164"/>
    </source>
</evidence>
<dbReference type="GO" id="GO:0009252">
    <property type="term" value="P:peptidoglycan biosynthetic process"/>
    <property type="evidence" value="ECO:0007669"/>
    <property type="project" value="UniProtKB-UniPathway"/>
</dbReference>
<dbReference type="AlphaFoldDB" id="A0A838L8P0"/>
<evidence type="ECO:0000256" key="13">
    <source>
        <dbReference type="PIRSR" id="PIRSR618044-1"/>
    </source>
</evidence>
<proteinExistence type="inferred from homology"/>
<dbReference type="PANTHER" id="PTHR21581:SF6">
    <property type="entry name" value="TRAFFICKING PROTEIN PARTICLE COMPLEX SUBUNIT 12"/>
    <property type="match status" value="1"/>
</dbReference>
<keyword evidence="6" id="KW-0645">Protease</keyword>
<dbReference type="Pfam" id="PF00768">
    <property type="entry name" value="Peptidase_S11"/>
    <property type="match status" value="1"/>
</dbReference>
<name>A0A838L8P0_9SPHN</name>
<gene>
    <name evidence="18" type="ORF">HZF05_16425</name>
</gene>
<evidence type="ECO:0000256" key="11">
    <source>
        <dbReference type="ARBA" id="ARBA00023316"/>
    </source>
</evidence>
<dbReference type="GO" id="GO:0009002">
    <property type="term" value="F:serine-type D-Ala-D-Ala carboxypeptidase activity"/>
    <property type="evidence" value="ECO:0007669"/>
    <property type="project" value="UniProtKB-EC"/>
</dbReference>
<feature type="domain" description="Peptidase S11 D-Ala-D-Ala carboxypeptidase A C-terminal" evidence="17">
    <location>
        <begin position="281"/>
        <end position="380"/>
    </location>
</feature>
<dbReference type="EC" id="3.4.16.4" evidence="4"/>
<keyword evidence="11" id="KW-0961">Cell wall biogenesis/degradation</keyword>
<feature type="active site" description="Proton acceptor" evidence="13">
    <location>
        <position position="61"/>
    </location>
</feature>
<comment type="catalytic activity">
    <reaction evidence="12">
        <text>Preferential cleavage: (Ac)2-L-Lys-D-Ala-|-D-Ala. Also transpeptidation of peptidyl-alanyl moieties that are N-acyl substituents of D-alanine.</text>
        <dbReference type="EC" id="3.4.16.4"/>
    </reaction>
</comment>
<dbReference type="SUPFAM" id="SSF56601">
    <property type="entry name" value="beta-lactamase/transpeptidase-like"/>
    <property type="match status" value="1"/>
</dbReference>
<evidence type="ECO:0000256" key="15">
    <source>
        <dbReference type="RuleBase" id="RU004016"/>
    </source>
</evidence>
<dbReference type="Gene3D" id="3.40.710.10">
    <property type="entry name" value="DD-peptidase/beta-lactamase superfamily"/>
    <property type="match status" value="1"/>
</dbReference>
<feature type="active site" evidence="13">
    <location>
        <position position="121"/>
    </location>
</feature>
<comment type="function">
    <text evidence="1">Removes C-terminal D-alanyl residues from sugar-peptide cell wall precursors.</text>
</comment>
<reference evidence="18 19" key="1">
    <citation type="submission" date="2020-07" db="EMBL/GenBank/DDBJ databases">
        <authorList>
            <person name="Sun Q."/>
        </authorList>
    </citation>
    <scope>NUCLEOTIDE SEQUENCE [LARGE SCALE GENOMIC DNA]</scope>
    <source>
        <strain evidence="18 19">CGMCC 1.13654</strain>
    </source>
</reference>
<keyword evidence="10" id="KW-0573">Peptidoglycan synthesis</keyword>
<evidence type="ECO:0000256" key="5">
    <source>
        <dbReference type="ARBA" id="ARBA00022645"/>
    </source>
</evidence>
<dbReference type="InterPro" id="IPR012338">
    <property type="entry name" value="Beta-lactam/transpept-like"/>
</dbReference>
<dbReference type="EMBL" id="JACEIB010000026">
    <property type="protein sequence ID" value="MBA2935671.1"/>
    <property type="molecule type" value="Genomic_DNA"/>
</dbReference>
<evidence type="ECO:0000256" key="6">
    <source>
        <dbReference type="ARBA" id="ARBA00022670"/>
    </source>
</evidence>
<dbReference type="InterPro" id="IPR015956">
    <property type="entry name" value="Peniciliin-bd_prot_C_sf"/>
</dbReference>
<evidence type="ECO:0000256" key="10">
    <source>
        <dbReference type="ARBA" id="ARBA00022984"/>
    </source>
</evidence>
<sequence length="398" mass="42448">MKPAQYAVAFLVGTSLTSQAFAAAPPFDTTARVAFMQDMNSGAILYQKQPDFRMPPASLAKMMTVYVAFSLIKSGDLKLDQKFTMSPDTWKKWHSQGSTMFIGAGEQVSVADLLSGIITLSGNDACVVLAEGIAGTEPAFVNLMNQQRQKLGMNNSNFGTSNGWPDNGVTYVTARDLATLAEATIRNYPDLYKQFYSKPNFAWGKTMAGSNISQENRDPILGKVPGADGLKTGHTDEAGYGFTGSAEQNGRRLVMVLAGMGSWDERVNQSIGFMNWGFSAWRLKPLFSKGKRIETAEVQGGSSSSVGLVAPNDLAVTVPLGVGGILGQKAGGDAPPMKVVYDGPIKAPIKAGQHIADLVVSPPGQDAQTLPLVAESDVGEAGFFGRIWASIKALFSWI</sequence>